<dbReference type="CDD" id="cd02042">
    <property type="entry name" value="ParAB_family"/>
    <property type="match status" value="1"/>
</dbReference>
<accession>A0A480AGX6</accession>
<dbReference type="SUPFAM" id="SSF52540">
    <property type="entry name" value="P-loop containing nucleoside triphosphate hydrolases"/>
    <property type="match status" value="1"/>
</dbReference>
<protein>
    <recommendedName>
        <fullName evidence="1">CobQ/CobB/MinD/ParA nucleotide binding domain-containing protein</fullName>
    </recommendedName>
</protein>
<comment type="caution">
    <text evidence="2">The sequence shown here is derived from an EMBL/GenBank/DDBJ whole genome shotgun (WGS) entry which is preliminary data.</text>
</comment>
<name>A0A480AGX6_9CYAN</name>
<gene>
    <name evidence="2" type="ORF">NIES80_30400</name>
</gene>
<reference evidence="3" key="1">
    <citation type="submission" date="2019-02" db="EMBL/GenBank/DDBJ databases">
        <title>Draft genome sequence of Dolichospermum planctonicum NIES-80.</title>
        <authorList>
            <person name="Yamaguchi H."/>
            <person name="Suzuki S."/>
            <person name="Kawachi M."/>
        </authorList>
    </citation>
    <scope>NUCLEOTIDE SEQUENCE [LARGE SCALE GENOMIC DNA]</scope>
    <source>
        <strain evidence="3">NIES-80</strain>
    </source>
</reference>
<dbReference type="InterPro" id="IPR027417">
    <property type="entry name" value="P-loop_NTPase"/>
</dbReference>
<sequence length="221" mass="24625">MKVLCVHHKGGVGKTTTAIHVTGVFVGNGFKTLLIDGDSQADSFKFFSEGSLPKPKGEHLTLQEGMLTVVSERDDKNPTRLATSIGKVANDKSFEHIVVDIATDLPNIFNILFEVKPDLVLLGVKRDDIGSFVHLNDMLLALKQASPVIGSPVRVKVLPIGVEQADFKKYVDNDFSDYEVLKPVEWIPIQAGTAVFINYDYLWSEPGYEHLWEYYEQAVME</sequence>
<dbReference type="Gene3D" id="3.40.50.300">
    <property type="entry name" value="P-loop containing nucleotide triphosphate hydrolases"/>
    <property type="match status" value="1"/>
</dbReference>
<evidence type="ECO:0000313" key="2">
    <source>
        <dbReference type="EMBL" id="GCL43326.1"/>
    </source>
</evidence>
<evidence type="ECO:0000313" key="3">
    <source>
        <dbReference type="Proteomes" id="UP000299367"/>
    </source>
</evidence>
<dbReference type="Proteomes" id="UP000299367">
    <property type="component" value="Unassembled WGS sequence"/>
</dbReference>
<dbReference type="InterPro" id="IPR002586">
    <property type="entry name" value="CobQ/CobB/MinD/ParA_Nub-bd_dom"/>
</dbReference>
<proteinExistence type="predicted"/>
<evidence type="ECO:0000259" key="1">
    <source>
        <dbReference type="Pfam" id="PF01656"/>
    </source>
</evidence>
<organism evidence="2 3">
    <name type="scientific">Dolichospermum planctonicum</name>
    <dbReference type="NCBI Taxonomy" id="136072"/>
    <lineage>
        <taxon>Bacteria</taxon>
        <taxon>Bacillati</taxon>
        <taxon>Cyanobacteriota</taxon>
        <taxon>Cyanophyceae</taxon>
        <taxon>Nostocales</taxon>
        <taxon>Aphanizomenonaceae</taxon>
        <taxon>Dolichospermum</taxon>
    </lineage>
</organism>
<dbReference type="Pfam" id="PF01656">
    <property type="entry name" value="CbiA"/>
    <property type="match status" value="1"/>
</dbReference>
<dbReference type="AlphaFoldDB" id="A0A480AGX6"/>
<feature type="domain" description="CobQ/CobB/MinD/ParA nucleotide binding" evidence="1">
    <location>
        <begin position="6"/>
        <end position="90"/>
    </location>
</feature>
<dbReference type="EMBL" id="BJCF01000037">
    <property type="protein sequence ID" value="GCL43326.1"/>
    <property type="molecule type" value="Genomic_DNA"/>
</dbReference>